<sequence>MNEFQAGDLIFVRGHGPISRLIEYFDGKFSHVAIALSSHVILESQMFVNVRVAQMDFDDYEVINLGLTDRQRDIIVHKGIDMVGKHYDYAQVIWQGVMDIFHLRGRNLLNSPNKLICSEILINLLLAIHWFRDPKDIKNIKDKTPNELYRLIKKQLKERKKDVHSHPDIV</sequence>
<gene>
    <name evidence="1" type="ORF">ACFQRG_04065</name>
</gene>
<dbReference type="InterPro" id="IPR038765">
    <property type="entry name" value="Papain-like_cys_pep_sf"/>
</dbReference>
<dbReference type="Proteomes" id="UP001596505">
    <property type="component" value="Unassembled WGS sequence"/>
</dbReference>
<dbReference type="EMBL" id="JBHTCO010000004">
    <property type="protein sequence ID" value="MFC7392149.1"/>
    <property type="molecule type" value="Genomic_DNA"/>
</dbReference>
<proteinExistence type="predicted"/>
<evidence type="ECO:0000313" key="2">
    <source>
        <dbReference type="Proteomes" id="UP001596505"/>
    </source>
</evidence>
<dbReference type="Gene3D" id="3.90.1720.10">
    <property type="entry name" value="endopeptidase domain like (from Nostoc punctiforme)"/>
    <property type="match status" value="1"/>
</dbReference>
<evidence type="ECO:0008006" key="3">
    <source>
        <dbReference type="Google" id="ProtNLM"/>
    </source>
</evidence>
<protein>
    <recommendedName>
        <fullName evidence="3">Permuted papain-like amidase YaeF/Yiix C92 family enzyme</fullName>
    </recommendedName>
</protein>
<dbReference type="RefSeq" id="WP_380963917.1">
    <property type="nucleotide sequence ID" value="NZ_JBHTCO010000004.1"/>
</dbReference>
<organism evidence="1 2">
    <name type="scientific">Scopulibacillus cellulosilyticus</name>
    <dbReference type="NCBI Taxonomy" id="2665665"/>
    <lineage>
        <taxon>Bacteria</taxon>
        <taxon>Bacillati</taxon>
        <taxon>Bacillota</taxon>
        <taxon>Bacilli</taxon>
        <taxon>Bacillales</taxon>
        <taxon>Sporolactobacillaceae</taxon>
        <taxon>Scopulibacillus</taxon>
    </lineage>
</organism>
<reference evidence="2" key="1">
    <citation type="journal article" date="2019" name="Int. J. Syst. Evol. Microbiol.">
        <title>The Global Catalogue of Microorganisms (GCM) 10K type strain sequencing project: providing services to taxonomists for standard genome sequencing and annotation.</title>
        <authorList>
            <consortium name="The Broad Institute Genomics Platform"/>
            <consortium name="The Broad Institute Genome Sequencing Center for Infectious Disease"/>
            <person name="Wu L."/>
            <person name="Ma J."/>
        </authorList>
    </citation>
    <scope>NUCLEOTIDE SEQUENCE [LARGE SCALE GENOMIC DNA]</scope>
    <source>
        <strain evidence="2">CGMCC 1.16305</strain>
    </source>
</reference>
<accession>A0ABW2PRX1</accession>
<evidence type="ECO:0000313" key="1">
    <source>
        <dbReference type="EMBL" id="MFC7392149.1"/>
    </source>
</evidence>
<keyword evidence="2" id="KW-1185">Reference proteome</keyword>
<dbReference type="SUPFAM" id="SSF54001">
    <property type="entry name" value="Cysteine proteinases"/>
    <property type="match status" value="1"/>
</dbReference>
<name>A0ABW2PRX1_9BACL</name>
<comment type="caution">
    <text evidence="1">The sequence shown here is derived from an EMBL/GenBank/DDBJ whole genome shotgun (WGS) entry which is preliminary data.</text>
</comment>